<name>A0A2U1AI89_9BACT</name>
<evidence type="ECO:0000313" key="3">
    <source>
        <dbReference type="EMBL" id="PVY36101.1"/>
    </source>
</evidence>
<dbReference type="Gene3D" id="3.20.20.70">
    <property type="entry name" value="Aldolase class I"/>
    <property type="match status" value="1"/>
</dbReference>
<dbReference type="CDD" id="cd14791">
    <property type="entry name" value="GH36"/>
    <property type="match status" value="1"/>
</dbReference>
<dbReference type="InterPro" id="IPR050985">
    <property type="entry name" value="Alpha-glycosidase_related"/>
</dbReference>
<protein>
    <submittedName>
        <fullName evidence="3">Melibiase</fullName>
    </submittedName>
</protein>
<dbReference type="PANTHER" id="PTHR43053:SF3">
    <property type="entry name" value="ALPHA-GALACTOSIDASE C-RELATED"/>
    <property type="match status" value="1"/>
</dbReference>
<proteinExistence type="predicted"/>
<keyword evidence="2" id="KW-0326">Glycosidase</keyword>
<evidence type="ECO:0000256" key="1">
    <source>
        <dbReference type="ARBA" id="ARBA00022801"/>
    </source>
</evidence>
<dbReference type="InterPro" id="IPR002252">
    <property type="entry name" value="Glyco_hydro_36"/>
</dbReference>
<evidence type="ECO:0000313" key="4">
    <source>
        <dbReference type="Proteomes" id="UP000245959"/>
    </source>
</evidence>
<dbReference type="SUPFAM" id="SSF51445">
    <property type="entry name" value="(Trans)glycosidases"/>
    <property type="match status" value="1"/>
</dbReference>
<dbReference type="GO" id="GO:0004557">
    <property type="term" value="F:alpha-galactosidase activity"/>
    <property type="evidence" value="ECO:0007669"/>
    <property type="project" value="InterPro"/>
</dbReference>
<dbReference type="Proteomes" id="UP000245959">
    <property type="component" value="Unassembled WGS sequence"/>
</dbReference>
<accession>A0A2U1AI89</accession>
<reference evidence="3 4" key="1">
    <citation type="submission" date="2018-04" db="EMBL/GenBank/DDBJ databases">
        <title>Genomic Encyclopedia of Type Strains, Phase IV (KMG-IV): sequencing the most valuable type-strain genomes for metagenomic binning, comparative biology and taxonomic classification.</title>
        <authorList>
            <person name="Goeker M."/>
        </authorList>
    </citation>
    <scope>NUCLEOTIDE SEQUENCE [LARGE SCALE GENOMIC DNA]</scope>
    <source>
        <strain evidence="3 4">DSM 14823</strain>
    </source>
</reference>
<dbReference type="GeneID" id="78296814"/>
<keyword evidence="4" id="KW-1185">Reference proteome</keyword>
<dbReference type="OrthoDB" id="9758822at2"/>
<comment type="caution">
    <text evidence="3">The sequence shown here is derived from an EMBL/GenBank/DDBJ whole genome shotgun (WGS) entry which is preliminary data.</text>
</comment>
<evidence type="ECO:0000256" key="2">
    <source>
        <dbReference type="ARBA" id="ARBA00023295"/>
    </source>
</evidence>
<dbReference type="RefSeq" id="WP_116885545.1">
    <property type="nucleotide sequence ID" value="NZ_CABMMC010000167.1"/>
</dbReference>
<sequence>MDQIPQWRPEPECYRAALPLNFPPEANFIYRSTNNMTPVLPGSSVHSADSFDADLPSHDVVVVGDAGTSDYLLVGALTAHRSQTYFTVRRRSGRLHSIAVAQPSVKPGEKPEELLVKSGSDWRELLKFYAEESARRMGVKPVSAETNLAGYCSWYYYYADVTERDFLDNLEALAARSDSPYSSGIAQIDDGYQTFQGDWLDQDASWPTPLAEIARNAASKGLTPGIWLMPMLASTASRTFREHPEYFVCNEKGEPLVFAGWSPAPDNHWACLDATQQAVRDHLTHVFKTFRSWGFRYFKLDGLGYGLPEGRRQDAGATAVSAFRLALKTIREAVPDAFILGCCPPFMACLGYVDACRVSCDTSRYWISQDPRPLNCDNSPGLPGIRNAWHGTIMNWWMFDRWFRADPDTVMARQDNAFYTLGEARISTLAAILTGVSITSDHLGTIAPERYRLLELAASLRLRDAAPARWEPFRWPQVFTGTVDGRKAAAFVNDTDQEMTFELSEGGLGASAEEVLIGLGRISGPLTLPPHDAALLIE</sequence>
<keyword evidence="1" id="KW-0378">Hydrolase</keyword>
<dbReference type="InterPro" id="IPR013785">
    <property type="entry name" value="Aldolase_TIM"/>
</dbReference>
<organism evidence="3 4">
    <name type="scientific">Victivallis vadensis</name>
    <dbReference type="NCBI Taxonomy" id="172901"/>
    <lineage>
        <taxon>Bacteria</taxon>
        <taxon>Pseudomonadati</taxon>
        <taxon>Lentisphaerota</taxon>
        <taxon>Lentisphaeria</taxon>
        <taxon>Victivallales</taxon>
        <taxon>Victivallaceae</taxon>
        <taxon>Victivallis</taxon>
    </lineage>
</organism>
<dbReference type="GO" id="GO:0016052">
    <property type="term" value="P:carbohydrate catabolic process"/>
    <property type="evidence" value="ECO:0007669"/>
    <property type="project" value="InterPro"/>
</dbReference>
<dbReference type="EMBL" id="QEKH01000036">
    <property type="protein sequence ID" value="PVY36101.1"/>
    <property type="molecule type" value="Genomic_DNA"/>
</dbReference>
<dbReference type="PANTHER" id="PTHR43053">
    <property type="entry name" value="GLYCOSIDASE FAMILY 31"/>
    <property type="match status" value="1"/>
</dbReference>
<gene>
    <name evidence="3" type="ORF">C8D82_13616</name>
</gene>
<dbReference type="AlphaFoldDB" id="A0A2U1AI89"/>
<dbReference type="InterPro" id="IPR017853">
    <property type="entry name" value="GH"/>
</dbReference>